<keyword evidence="6" id="KW-0285">Flavoprotein</keyword>
<dbReference type="Pfam" id="PF16690">
    <property type="entry name" value="MMACHC"/>
    <property type="match status" value="1"/>
</dbReference>
<evidence type="ECO:0000256" key="8">
    <source>
        <dbReference type="ARBA" id="ARBA00022827"/>
    </source>
</evidence>
<organism evidence="12 13">
    <name type="scientific">Allacma fusca</name>
    <dbReference type="NCBI Taxonomy" id="39272"/>
    <lineage>
        <taxon>Eukaryota</taxon>
        <taxon>Metazoa</taxon>
        <taxon>Ecdysozoa</taxon>
        <taxon>Arthropoda</taxon>
        <taxon>Hexapoda</taxon>
        <taxon>Collembola</taxon>
        <taxon>Symphypleona</taxon>
        <taxon>Sminthuridae</taxon>
        <taxon>Allacma</taxon>
    </lineage>
</organism>
<name>A0A8J2Q087_9HEXA</name>
<keyword evidence="10" id="KW-0560">Oxidoreductase</keyword>
<keyword evidence="9" id="KW-0521">NADP</keyword>
<dbReference type="EMBL" id="CAJVCH010570578">
    <property type="protein sequence ID" value="CAG7835287.1"/>
    <property type="molecule type" value="Genomic_DNA"/>
</dbReference>
<accession>A0A8J2Q087</accession>
<comment type="cofactor">
    <cofactor evidence="2">
        <name>FAD</name>
        <dbReference type="ChEBI" id="CHEBI:57692"/>
    </cofactor>
</comment>
<evidence type="ECO:0000256" key="11">
    <source>
        <dbReference type="ARBA" id="ARBA00031313"/>
    </source>
</evidence>
<sequence length="293" mass="34043">MLIWLNMKLHRDQILRCWKGGIYAEEVKMENSNTDINSNSRMLPEQISEIVHRIFGPADLHVHPFLIGWYNELVGSKFALNVPEDTVAFVVISGPTIFEKCVIPFLRNQVGRNNSFCTIDPLDETMKFMFRLFLKELEAQGFETEAFHDFDLFPNRRPKVLVQTAAHVAGAAEYFLESRLTCLESIPKKKLFGVAVHPEYGGWFAIRGIIILKNVREKWEPPPPLNILPDESKIAFLLEQFTYNWKANIWRDVVPVKNDVRYSADFLEYLETDPNKRWDFIVQKGYLGDMECP</sequence>
<evidence type="ECO:0000256" key="6">
    <source>
        <dbReference type="ARBA" id="ARBA00022630"/>
    </source>
</evidence>
<evidence type="ECO:0000256" key="3">
    <source>
        <dbReference type="ARBA" id="ARBA00004496"/>
    </source>
</evidence>
<evidence type="ECO:0000256" key="5">
    <source>
        <dbReference type="ARBA" id="ARBA00022490"/>
    </source>
</evidence>
<evidence type="ECO:0000256" key="9">
    <source>
        <dbReference type="ARBA" id="ARBA00022857"/>
    </source>
</evidence>
<dbReference type="GO" id="GO:0071949">
    <property type="term" value="F:FAD binding"/>
    <property type="evidence" value="ECO:0007669"/>
    <property type="project" value="TreeGrafter"/>
</dbReference>
<keyword evidence="8" id="KW-0274">FAD</keyword>
<dbReference type="CDD" id="cd12959">
    <property type="entry name" value="MMACHC-like"/>
    <property type="match status" value="1"/>
</dbReference>
<evidence type="ECO:0000256" key="10">
    <source>
        <dbReference type="ARBA" id="ARBA00023002"/>
    </source>
</evidence>
<comment type="caution">
    <text evidence="12">The sequence shown here is derived from an EMBL/GenBank/DDBJ whole genome shotgun (WGS) entry which is preliminary data.</text>
</comment>
<evidence type="ECO:0000256" key="1">
    <source>
        <dbReference type="ARBA" id="ARBA00001917"/>
    </source>
</evidence>
<evidence type="ECO:0000256" key="2">
    <source>
        <dbReference type="ARBA" id="ARBA00001974"/>
    </source>
</evidence>
<keyword evidence="13" id="KW-1185">Reference proteome</keyword>
<evidence type="ECO:0000313" key="13">
    <source>
        <dbReference type="Proteomes" id="UP000708208"/>
    </source>
</evidence>
<evidence type="ECO:0000256" key="7">
    <source>
        <dbReference type="ARBA" id="ARBA00022643"/>
    </source>
</evidence>
<keyword evidence="7" id="KW-0288">FMN</keyword>
<dbReference type="GO" id="GO:0005737">
    <property type="term" value="C:cytoplasm"/>
    <property type="evidence" value="ECO:0007669"/>
    <property type="project" value="UniProtKB-SubCell"/>
</dbReference>
<protein>
    <recommendedName>
        <fullName evidence="11">Cyanocobalamin reductase (cyanide-eliminating)</fullName>
    </recommendedName>
</protein>
<comment type="similarity">
    <text evidence="4">Belongs to the MMACHC family.</text>
</comment>
<proteinExistence type="inferred from homology"/>
<dbReference type="GO" id="GO:0033787">
    <property type="term" value="F:cyanocobalamin reductase (cyanide-eliminating) (NADP+) activity"/>
    <property type="evidence" value="ECO:0007669"/>
    <property type="project" value="TreeGrafter"/>
</dbReference>
<keyword evidence="5" id="KW-0963">Cytoplasm</keyword>
<dbReference type="GO" id="GO:0032451">
    <property type="term" value="F:demethylase activity"/>
    <property type="evidence" value="ECO:0007669"/>
    <property type="project" value="TreeGrafter"/>
</dbReference>
<evidence type="ECO:0000313" key="12">
    <source>
        <dbReference type="EMBL" id="CAG7835287.1"/>
    </source>
</evidence>
<dbReference type="PANTHER" id="PTHR31457">
    <property type="entry name" value="METHYLMALONIC ACIDURIA AND HOMOCYSTINURIA TYPE C PROTEIN"/>
    <property type="match status" value="1"/>
</dbReference>
<evidence type="ECO:0000256" key="4">
    <source>
        <dbReference type="ARBA" id="ARBA00007762"/>
    </source>
</evidence>
<dbReference type="Proteomes" id="UP000708208">
    <property type="component" value="Unassembled WGS sequence"/>
</dbReference>
<dbReference type="PANTHER" id="PTHR31457:SF2">
    <property type="entry name" value="CYANOCOBALAMIN REDUCTASE _ ALKYLCOBALAMIN DEALKYLASE"/>
    <property type="match status" value="1"/>
</dbReference>
<comment type="cofactor">
    <cofactor evidence="1">
        <name>FMN</name>
        <dbReference type="ChEBI" id="CHEBI:58210"/>
    </cofactor>
</comment>
<reference evidence="12" key="1">
    <citation type="submission" date="2021-06" db="EMBL/GenBank/DDBJ databases">
        <authorList>
            <person name="Hodson N. C."/>
            <person name="Mongue J. A."/>
            <person name="Jaron S. K."/>
        </authorList>
    </citation>
    <scope>NUCLEOTIDE SEQUENCE</scope>
</reference>
<dbReference type="AlphaFoldDB" id="A0A8J2Q087"/>
<dbReference type="InterPro" id="IPR032037">
    <property type="entry name" value="MMACHC"/>
</dbReference>
<dbReference type="GO" id="GO:0009235">
    <property type="term" value="P:cobalamin metabolic process"/>
    <property type="evidence" value="ECO:0007669"/>
    <property type="project" value="TreeGrafter"/>
</dbReference>
<dbReference type="OrthoDB" id="409189at2759"/>
<gene>
    <name evidence="12" type="ORF">AFUS01_LOCUS44679</name>
</gene>
<comment type="subcellular location">
    <subcellularLocation>
        <location evidence="3">Cytoplasm</location>
    </subcellularLocation>
</comment>